<dbReference type="EMBL" id="SRLO01001891">
    <property type="protein sequence ID" value="TNN34774.1"/>
    <property type="molecule type" value="Genomic_DNA"/>
</dbReference>
<dbReference type="Proteomes" id="UP000314294">
    <property type="component" value="Unassembled WGS sequence"/>
</dbReference>
<proteinExistence type="predicted"/>
<sequence length="87" mass="9646">MNQRDTSRVHMPGYWAMSWPTAGAFAFTSSPRTSRSVFRPIMAGWSLDHLIDLRLRTVTYSSIIAFVPAPGLEARGHAVRVPVTSSL</sequence>
<accession>A0A4Z2F265</accession>
<keyword evidence="2" id="KW-1185">Reference proteome</keyword>
<name>A0A4Z2F265_9TELE</name>
<dbReference type="AlphaFoldDB" id="A0A4Z2F265"/>
<evidence type="ECO:0000313" key="1">
    <source>
        <dbReference type="EMBL" id="TNN34774.1"/>
    </source>
</evidence>
<gene>
    <name evidence="1" type="ORF">EYF80_055056</name>
</gene>
<reference evidence="1 2" key="1">
    <citation type="submission" date="2019-03" db="EMBL/GenBank/DDBJ databases">
        <title>First draft genome of Liparis tanakae, snailfish: a comprehensive survey of snailfish specific genes.</title>
        <authorList>
            <person name="Kim W."/>
            <person name="Song I."/>
            <person name="Jeong J.-H."/>
            <person name="Kim D."/>
            <person name="Kim S."/>
            <person name="Ryu S."/>
            <person name="Song J.Y."/>
            <person name="Lee S.K."/>
        </authorList>
    </citation>
    <scope>NUCLEOTIDE SEQUENCE [LARGE SCALE GENOMIC DNA]</scope>
    <source>
        <tissue evidence="1">Muscle</tissue>
    </source>
</reference>
<organism evidence="1 2">
    <name type="scientific">Liparis tanakae</name>
    <name type="common">Tanaka's snailfish</name>
    <dbReference type="NCBI Taxonomy" id="230148"/>
    <lineage>
        <taxon>Eukaryota</taxon>
        <taxon>Metazoa</taxon>
        <taxon>Chordata</taxon>
        <taxon>Craniata</taxon>
        <taxon>Vertebrata</taxon>
        <taxon>Euteleostomi</taxon>
        <taxon>Actinopterygii</taxon>
        <taxon>Neopterygii</taxon>
        <taxon>Teleostei</taxon>
        <taxon>Neoteleostei</taxon>
        <taxon>Acanthomorphata</taxon>
        <taxon>Eupercaria</taxon>
        <taxon>Perciformes</taxon>
        <taxon>Cottioidei</taxon>
        <taxon>Cottales</taxon>
        <taxon>Liparidae</taxon>
        <taxon>Liparis</taxon>
    </lineage>
</organism>
<protein>
    <submittedName>
        <fullName evidence="1">Uncharacterized protein</fullName>
    </submittedName>
</protein>
<comment type="caution">
    <text evidence="1">The sequence shown here is derived from an EMBL/GenBank/DDBJ whole genome shotgun (WGS) entry which is preliminary data.</text>
</comment>
<evidence type="ECO:0000313" key="2">
    <source>
        <dbReference type="Proteomes" id="UP000314294"/>
    </source>
</evidence>